<dbReference type="EMBL" id="AP014568">
    <property type="protein sequence ID" value="BAO80014.1"/>
    <property type="molecule type" value="Genomic_DNA"/>
</dbReference>
<protein>
    <recommendedName>
        <fullName evidence="1">DUF4394 domain-containing protein</fullName>
    </recommendedName>
</protein>
<dbReference type="Proteomes" id="UP000067461">
    <property type="component" value="Chromosome"/>
</dbReference>
<gene>
    <name evidence="2" type="ORF">SRAA_0160</name>
</gene>
<evidence type="ECO:0000313" key="3">
    <source>
        <dbReference type="Proteomes" id="UP000067461"/>
    </source>
</evidence>
<name>A0A060NM64_9BURK</name>
<proteinExistence type="predicted"/>
<dbReference type="InterPro" id="IPR025507">
    <property type="entry name" value="DUF4394"/>
</dbReference>
<reference evidence="2 3" key="1">
    <citation type="journal article" date="2014" name="Nat. Commun.">
        <title>Physiological and genomic features of highly alkaliphilic hydrogen-utilizing Betaproteobacteria from a continental serpentinizing site.</title>
        <authorList>
            <person name="Suzuki S."/>
            <person name="Kuenen J.G."/>
            <person name="Schipper K."/>
            <person name="van der Velde S."/>
            <person name="Ishii S."/>
            <person name="Wu A."/>
            <person name="Sorokin D.Y."/>
            <person name="Tenney A."/>
            <person name="Meng X.Y."/>
            <person name="Morrill P.L."/>
            <person name="Kamagata Y."/>
            <person name="Muyzer G."/>
            <person name="Nealson K.H."/>
        </authorList>
    </citation>
    <scope>NUCLEOTIDE SEQUENCE [LARGE SCALE GENOMIC DNA]</scope>
    <source>
        <strain evidence="2 3">A1</strain>
    </source>
</reference>
<dbReference type="KEGG" id="cbaa:SRAA_0160"/>
<dbReference type="STRING" id="1458425.SRAA_0160"/>
<evidence type="ECO:0000313" key="2">
    <source>
        <dbReference type="EMBL" id="BAO80014.1"/>
    </source>
</evidence>
<dbReference type="AlphaFoldDB" id="A0A060NM64"/>
<feature type="domain" description="DUF4394" evidence="1">
    <location>
        <begin position="9"/>
        <end position="257"/>
    </location>
</feature>
<keyword evidence="3" id="KW-1185">Reference proteome</keyword>
<evidence type="ECO:0000259" key="1">
    <source>
        <dbReference type="Pfam" id="PF14339"/>
    </source>
</evidence>
<dbReference type="HOGENOM" id="CLU_075748_0_0_4"/>
<dbReference type="Pfam" id="PF14339">
    <property type="entry name" value="DUF4394"/>
    <property type="match status" value="1"/>
</dbReference>
<organism evidence="2 3">
    <name type="scientific">Serpentinimonas raichei</name>
    <dbReference type="NCBI Taxonomy" id="1458425"/>
    <lineage>
        <taxon>Bacteria</taxon>
        <taxon>Pseudomonadati</taxon>
        <taxon>Pseudomonadota</taxon>
        <taxon>Betaproteobacteria</taxon>
        <taxon>Burkholderiales</taxon>
        <taxon>Comamonadaceae</taxon>
        <taxon>Serpentinimonas</taxon>
    </lineage>
</organism>
<accession>A0A060NM64</accession>
<sequence length="260" mass="27618">MWLLTQAQQLIQINAAQPRIALQQRPIRGLLAGDELVGIDYRVAQGRLYGLARSGRLYVLQPQTGQARLVNPGATLLALQPGPVGFDFNPAADRIRVVQSSAHNHRLHPDSAEVVDFEPAAPGTQPDPKLRFVSSDPHAGHAPDVVAAGYTYNTQNERLTSNYAIERRLGLLVLQGSREGVHPAVSPNTGLLSTVGSLGLGALNEVQFDISDIGNVALIAATTSTSVLPRLYRIDLTTGAARLLGPLAGGQPLVGMAIEP</sequence>